<protein>
    <recommendedName>
        <fullName evidence="7">Acyltransferase</fullName>
    </recommendedName>
</protein>
<evidence type="ECO:0000313" key="6">
    <source>
        <dbReference type="Proteomes" id="UP001500279"/>
    </source>
</evidence>
<keyword evidence="3" id="KW-0012">Acyltransferase</keyword>
<evidence type="ECO:0008006" key="7">
    <source>
        <dbReference type="Google" id="ProtNLM"/>
    </source>
</evidence>
<evidence type="ECO:0000256" key="2">
    <source>
        <dbReference type="ARBA" id="ARBA00022737"/>
    </source>
</evidence>
<dbReference type="Proteomes" id="UP001500279">
    <property type="component" value="Unassembled WGS sequence"/>
</dbReference>
<dbReference type="InterPro" id="IPR018357">
    <property type="entry name" value="Hexapep_transf_CS"/>
</dbReference>
<dbReference type="CDD" id="cd04647">
    <property type="entry name" value="LbH_MAT_like"/>
    <property type="match status" value="1"/>
</dbReference>
<dbReference type="PANTHER" id="PTHR23416:SF78">
    <property type="entry name" value="LIPOPOLYSACCHARIDE BIOSYNTHESIS O-ACETYL TRANSFERASE WBBJ-RELATED"/>
    <property type="match status" value="1"/>
</dbReference>
<gene>
    <name evidence="5" type="ORF">GCM10009107_08520</name>
</gene>
<dbReference type="InterPro" id="IPR001451">
    <property type="entry name" value="Hexapep"/>
</dbReference>
<evidence type="ECO:0000313" key="5">
    <source>
        <dbReference type="EMBL" id="GAA0743718.1"/>
    </source>
</evidence>
<keyword evidence="1" id="KW-0808">Transferase</keyword>
<dbReference type="SUPFAM" id="SSF51161">
    <property type="entry name" value="Trimeric LpxA-like enzymes"/>
    <property type="match status" value="1"/>
</dbReference>
<reference evidence="6" key="1">
    <citation type="journal article" date="2019" name="Int. J. Syst. Evol. Microbiol.">
        <title>The Global Catalogue of Microorganisms (GCM) 10K type strain sequencing project: providing services to taxonomists for standard genome sequencing and annotation.</title>
        <authorList>
            <consortium name="The Broad Institute Genomics Platform"/>
            <consortium name="The Broad Institute Genome Sequencing Center for Infectious Disease"/>
            <person name="Wu L."/>
            <person name="Ma J."/>
        </authorList>
    </citation>
    <scope>NUCLEOTIDE SEQUENCE [LARGE SCALE GENOMIC DNA]</scope>
    <source>
        <strain evidence="6">JCM 15503</strain>
    </source>
</reference>
<dbReference type="Pfam" id="PF00132">
    <property type="entry name" value="Hexapep"/>
    <property type="match status" value="1"/>
</dbReference>
<keyword evidence="2" id="KW-0677">Repeat</keyword>
<proteinExistence type="predicted"/>
<name>A0ABP3V020_9BURK</name>
<dbReference type="EMBL" id="BAAAEW010000004">
    <property type="protein sequence ID" value="GAA0743718.1"/>
    <property type="molecule type" value="Genomic_DNA"/>
</dbReference>
<dbReference type="InterPro" id="IPR011004">
    <property type="entry name" value="Trimer_LpxA-like_sf"/>
</dbReference>
<sequence>MVEYKLAATPPWVKRKGEFGDNCVLQLAPETVEAGESGKFQLSLLHKGGKRALHGIRIRLAMLSGHLTLSLGGDRHSIDFGPGVTGHYDVRMWRTSSLNIGRGTTSTRTRIVCDHADVTVGEDCMFSSDILVQAGDQHPLIDLKTGDVMNDTRRRIALGDHVWIGRAAILMADVQIGRGAIVGTGAVVTNDVPATSVAAGVPARVLRTDTTWSRQFGSFDTHAQALLQERGLVQPDTDDAPDSNLTEDESADD</sequence>
<comment type="caution">
    <text evidence="5">The sequence shown here is derived from an EMBL/GenBank/DDBJ whole genome shotgun (WGS) entry which is preliminary data.</text>
</comment>
<feature type="compositionally biased region" description="Acidic residues" evidence="4">
    <location>
        <begin position="236"/>
        <end position="253"/>
    </location>
</feature>
<keyword evidence="6" id="KW-1185">Reference proteome</keyword>
<evidence type="ECO:0000256" key="4">
    <source>
        <dbReference type="SAM" id="MobiDB-lite"/>
    </source>
</evidence>
<dbReference type="Gene3D" id="2.160.10.10">
    <property type="entry name" value="Hexapeptide repeat proteins"/>
    <property type="match status" value="1"/>
</dbReference>
<accession>A0ABP3V020</accession>
<dbReference type="InterPro" id="IPR051159">
    <property type="entry name" value="Hexapeptide_acetyltransf"/>
</dbReference>
<dbReference type="PANTHER" id="PTHR23416">
    <property type="entry name" value="SIALIC ACID SYNTHASE-RELATED"/>
    <property type="match status" value="1"/>
</dbReference>
<organism evidence="5 6">
    <name type="scientific">Ideonella azotifigens</name>
    <dbReference type="NCBI Taxonomy" id="513160"/>
    <lineage>
        <taxon>Bacteria</taxon>
        <taxon>Pseudomonadati</taxon>
        <taxon>Pseudomonadota</taxon>
        <taxon>Betaproteobacteria</taxon>
        <taxon>Burkholderiales</taxon>
        <taxon>Sphaerotilaceae</taxon>
        <taxon>Ideonella</taxon>
    </lineage>
</organism>
<evidence type="ECO:0000256" key="3">
    <source>
        <dbReference type="ARBA" id="ARBA00023315"/>
    </source>
</evidence>
<evidence type="ECO:0000256" key="1">
    <source>
        <dbReference type="ARBA" id="ARBA00022679"/>
    </source>
</evidence>
<feature type="region of interest" description="Disordered" evidence="4">
    <location>
        <begin position="232"/>
        <end position="253"/>
    </location>
</feature>
<dbReference type="PROSITE" id="PS00101">
    <property type="entry name" value="HEXAPEP_TRANSFERASES"/>
    <property type="match status" value="1"/>
</dbReference>